<reference evidence="1" key="1">
    <citation type="journal article" date="2022" name="bioRxiv">
        <title>Sequencing and chromosome-scale assembly of the giantPleurodeles waltlgenome.</title>
        <authorList>
            <person name="Brown T."/>
            <person name="Elewa A."/>
            <person name="Iarovenko S."/>
            <person name="Subramanian E."/>
            <person name="Araus A.J."/>
            <person name="Petzold A."/>
            <person name="Susuki M."/>
            <person name="Suzuki K.-i.T."/>
            <person name="Hayashi T."/>
            <person name="Toyoda A."/>
            <person name="Oliveira C."/>
            <person name="Osipova E."/>
            <person name="Leigh N.D."/>
            <person name="Simon A."/>
            <person name="Yun M.H."/>
        </authorList>
    </citation>
    <scope>NUCLEOTIDE SEQUENCE</scope>
    <source>
        <strain evidence="1">20211129_DDA</strain>
        <tissue evidence="1">Liver</tissue>
    </source>
</reference>
<gene>
    <name evidence="1" type="ORF">NDU88_007362</name>
</gene>
<organism evidence="1 2">
    <name type="scientific">Pleurodeles waltl</name>
    <name type="common">Iberian ribbed newt</name>
    <dbReference type="NCBI Taxonomy" id="8319"/>
    <lineage>
        <taxon>Eukaryota</taxon>
        <taxon>Metazoa</taxon>
        <taxon>Chordata</taxon>
        <taxon>Craniata</taxon>
        <taxon>Vertebrata</taxon>
        <taxon>Euteleostomi</taxon>
        <taxon>Amphibia</taxon>
        <taxon>Batrachia</taxon>
        <taxon>Caudata</taxon>
        <taxon>Salamandroidea</taxon>
        <taxon>Salamandridae</taxon>
        <taxon>Pleurodelinae</taxon>
        <taxon>Pleurodeles</taxon>
    </lineage>
</organism>
<dbReference type="AlphaFoldDB" id="A0AAV7U2V3"/>
<accession>A0AAV7U2V3</accession>
<comment type="caution">
    <text evidence="1">The sequence shown here is derived from an EMBL/GenBank/DDBJ whole genome shotgun (WGS) entry which is preliminary data.</text>
</comment>
<proteinExistence type="predicted"/>
<dbReference type="Proteomes" id="UP001066276">
    <property type="component" value="Chromosome 3_2"/>
</dbReference>
<name>A0AAV7U2V3_PLEWA</name>
<keyword evidence="2" id="KW-1185">Reference proteome</keyword>
<evidence type="ECO:0000313" key="1">
    <source>
        <dbReference type="EMBL" id="KAJ1182168.1"/>
    </source>
</evidence>
<sequence length="149" mass="16467">MVASCDCLPGRQEDSRASEQELHLLGQQPLPQYELHSNHGWLRVFLNPGSWKLVPRTEVRAVSVQKTRSHRGLPPFGPMEVQHQPSNAWQPVASPHHLELSPSNRFRTIGVSEAVGCHVAPSPLAVCRSTIAAKGCPRRDLYLGSPMPL</sequence>
<evidence type="ECO:0000313" key="2">
    <source>
        <dbReference type="Proteomes" id="UP001066276"/>
    </source>
</evidence>
<dbReference type="EMBL" id="JANPWB010000006">
    <property type="protein sequence ID" value="KAJ1182168.1"/>
    <property type="molecule type" value="Genomic_DNA"/>
</dbReference>
<protein>
    <submittedName>
        <fullName evidence="1">Uncharacterized protein</fullName>
    </submittedName>
</protein>